<dbReference type="KEGG" id="clup:CLUP02_07965"/>
<dbReference type="AlphaFoldDB" id="A0A9Q8WH14"/>
<name>A0A9Q8WH14_9PEZI</name>
<proteinExistence type="predicted"/>
<organism evidence="2 3">
    <name type="scientific">Colletotrichum lupini</name>
    <dbReference type="NCBI Taxonomy" id="145971"/>
    <lineage>
        <taxon>Eukaryota</taxon>
        <taxon>Fungi</taxon>
        <taxon>Dikarya</taxon>
        <taxon>Ascomycota</taxon>
        <taxon>Pezizomycotina</taxon>
        <taxon>Sordariomycetes</taxon>
        <taxon>Hypocreomycetidae</taxon>
        <taxon>Glomerellales</taxon>
        <taxon>Glomerellaceae</taxon>
        <taxon>Colletotrichum</taxon>
        <taxon>Colletotrichum acutatum species complex</taxon>
    </lineage>
</organism>
<evidence type="ECO:0000256" key="1">
    <source>
        <dbReference type="SAM" id="MobiDB-lite"/>
    </source>
</evidence>
<feature type="region of interest" description="Disordered" evidence="1">
    <location>
        <begin position="29"/>
        <end position="51"/>
    </location>
</feature>
<feature type="compositionally biased region" description="Polar residues" evidence="1">
    <location>
        <begin position="36"/>
        <end position="46"/>
    </location>
</feature>
<keyword evidence="3" id="KW-1185">Reference proteome</keyword>
<protein>
    <submittedName>
        <fullName evidence="2">Uncharacterized protein</fullName>
    </submittedName>
</protein>
<sequence length="460" mass="52255">MTYGRPHRVPQQQPLREIYFEARLARFKEHKHRHTGTQATPKSSPDYSERTRQAELRTFGSIDGDSRSTLPRTQWTVEFHNAYLASLIIPNRVVPGTPFAPRGGSQGLLYGKRHFRGNRRARQIMSSPTVGSLLAAIATLVSDGLRILKFADKRQWGPDEHEQLRLLEDTLDDAKKDFQELSVLVNGQRYYMNDRKPPSIAELRALQSKVEHHIDNFKDWARTGGPINPVWARETTQLRRELHRAQCRAARRIFGAEQEASARCLGAFLVYRKQREWQSRPATSEEEHHRRHVEEVVACNTSGKFERFGDGGIAFVCDFCDGHLVWEDLESMPSLRTAEESSTRPVPPVSPTTGMPNWQATGFTADKRREEKTVIFAPLAIANHMAPYQGDWVARLLCPFCDEAPYTEAGGDSDDEMRNAQDESGFEDLQAFQEHLEWQHTAASIPAVPLPKAAKDCVVM</sequence>
<dbReference type="RefSeq" id="XP_049144100.1">
    <property type="nucleotide sequence ID" value="XM_049286957.1"/>
</dbReference>
<dbReference type="EMBL" id="CP019476">
    <property type="protein sequence ID" value="UQC82477.1"/>
    <property type="molecule type" value="Genomic_DNA"/>
</dbReference>
<evidence type="ECO:0000313" key="3">
    <source>
        <dbReference type="Proteomes" id="UP000830671"/>
    </source>
</evidence>
<gene>
    <name evidence="2" type="ORF">CLUP02_07965</name>
</gene>
<accession>A0A9Q8WH14</accession>
<dbReference type="GeneID" id="73341967"/>
<reference evidence="2" key="1">
    <citation type="journal article" date="2021" name="Mol. Plant Microbe Interact.">
        <title>Complete Genome Sequence of the Plant-Pathogenic Fungus Colletotrichum lupini.</title>
        <authorList>
            <person name="Baroncelli R."/>
            <person name="Pensec F."/>
            <person name="Da Lio D."/>
            <person name="Boufleur T."/>
            <person name="Vicente I."/>
            <person name="Sarrocco S."/>
            <person name="Picot A."/>
            <person name="Baraldi E."/>
            <person name="Sukno S."/>
            <person name="Thon M."/>
            <person name="Le Floch G."/>
        </authorList>
    </citation>
    <scope>NUCLEOTIDE SEQUENCE</scope>
    <source>
        <strain evidence="2">IMI 504893</strain>
    </source>
</reference>
<evidence type="ECO:0000313" key="2">
    <source>
        <dbReference type="EMBL" id="UQC82477.1"/>
    </source>
</evidence>
<dbReference type="Proteomes" id="UP000830671">
    <property type="component" value="Chromosome 4"/>
</dbReference>
<feature type="region of interest" description="Disordered" evidence="1">
    <location>
        <begin position="336"/>
        <end position="358"/>
    </location>
</feature>